<keyword evidence="4" id="KW-1185">Reference proteome</keyword>
<dbReference type="SUPFAM" id="SSF55347">
    <property type="entry name" value="Glyceraldehyde-3-phosphate dehydrogenase-like, C-terminal domain"/>
    <property type="match status" value="1"/>
</dbReference>
<feature type="domain" description="Gfo/Idh/MocA-like oxidoreductase bacterial type C-terminal" evidence="2">
    <location>
        <begin position="209"/>
        <end position="432"/>
    </location>
</feature>
<dbReference type="InterPro" id="IPR006311">
    <property type="entry name" value="TAT_signal"/>
</dbReference>
<evidence type="ECO:0000259" key="2">
    <source>
        <dbReference type="Pfam" id="PF19051"/>
    </source>
</evidence>
<feature type="domain" description="Gfo/Idh/MocA-like oxidoreductase N-terminal" evidence="1">
    <location>
        <begin position="41"/>
        <end position="166"/>
    </location>
</feature>
<dbReference type="RefSeq" id="WP_188930017.1">
    <property type="nucleotide sequence ID" value="NZ_BMJC01000001.1"/>
</dbReference>
<dbReference type="PANTHER" id="PTHR43818">
    <property type="entry name" value="BCDNA.GH03377"/>
    <property type="match status" value="1"/>
</dbReference>
<reference evidence="3" key="1">
    <citation type="journal article" date="2014" name="Int. J. Syst. Evol. Microbiol.">
        <title>Complete genome sequence of Corynebacterium casei LMG S-19264T (=DSM 44701T), isolated from a smear-ripened cheese.</title>
        <authorList>
            <consortium name="US DOE Joint Genome Institute (JGI-PGF)"/>
            <person name="Walter F."/>
            <person name="Albersmeier A."/>
            <person name="Kalinowski J."/>
            <person name="Ruckert C."/>
        </authorList>
    </citation>
    <scope>NUCLEOTIDE SEQUENCE</scope>
    <source>
        <strain evidence="3">CGMCC 1.15448</strain>
    </source>
</reference>
<dbReference type="Pfam" id="PF01408">
    <property type="entry name" value="GFO_IDH_MocA"/>
    <property type="match status" value="1"/>
</dbReference>
<dbReference type="Gene3D" id="3.30.360.10">
    <property type="entry name" value="Dihydrodipicolinate Reductase, domain 2"/>
    <property type="match status" value="1"/>
</dbReference>
<reference evidence="3" key="2">
    <citation type="submission" date="2020-09" db="EMBL/GenBank/DDBJ databases">
        <authorList>
            <person name="Sun Q."/>
            <person name="Zhou Y."/>
        </authorList>
    </citation>
    <scope>NUCLEOTIDE SEQUENCE</scope>
    <source>
        <strain evidence="3">CGMCC 1.15448</strain>
    </source>
</reference>
<comment type="caution">
    <text evidence="3">The sequence shown here is derived from an EMBL/GenBank/DDBJ whole genome shotgun (WGS) entry which is preliminary data.</text>
</comment>
<organism evidence="3 4">
    <name type="scientific">Puia dinghuensis</name>
    <dbReference type="NCBI Taxonomy" id="1792502"/>
    <lineage>
        <taxon>Bacteria</taxon>
        <taxon>Pseudomonadati</taxon>
        <taxon>Bacteroidota</taxon>
        <taxon>Chitinophagia</taxon>
        <taxon>Chitinophagales</taxon>
        <taxon>Chitinophagaceae</taxon>
        <taxon>Puia</taxon>
    </lineage>
</organism>
<dbReference type="EMBL" id="BMJC01000001">
    <property type="protein sequence ID" value="GGA92299.1"/>
    <property type="molecule type" value="Genomic_DNA"/>
</dbReference>
<protein>
    <submittedName>
        <fullName evidence="3">NADH-dependent dehydrogenase</fullName>
    </submittedName>
</protein>
<evidence type="ECO:0000313" key="3">
    <source>
        <dbReference type="EMBL" id="GGA92299.1"/>
    </source>
</evidence>
<evidence type="ECO:0000313" key="4">
    <source>
        <dbReference type="Proteomes" id="UP000607559"/>
    </source>
</evidence>
<name>A0A8J2XS50_9BACT</name>
<sequence>MKSNRRTFLQQSSTLAGGAILLPAFGVRPFSFSNVSPSDQINVGAIGLNGMGWADLSAAMKLPGVNVVALCDVDRNVLDKRMKDLADKKIDTSRIKTYGDYRKLLEQKDVDVVIIGTPDHWHALIMIDACMAGKDVYVEKPVGNSIGECRAMMAAQKKYNRVVQSGQWQRSQQHFKDAVDFVQSGQLGNIRTVKVWCYQGWMRPGAVVADSAPPPGVDYKMWLGPAPIRPFNSSRFHFNFRWFWDYAGGLMTDWGVHLLDYGLLGMKAQYPKSIAALGGNFAYPDLYEETPDTLTALYEFDGFNLVWDHAMGIDNGSYGRDHGIAYIGNNGTLVLNRGGWEVIEERQSKNKVSKPFVKVSDNGLDNHMANFIDVVKSRKMEDLRCPIEAGAHVAIVAQMGNISLRSGKRLSWDKVAFGFNDGDVNEKYLTKEYHNGYQLPAMWTARAPG</sequence>
<dbReference type="Gene3D" id="3.40.50.720">
    <property type="entry name" value="NAD(P)-binding Rossmann-like Domain"/>
    <property type="match status" value="1"/>
</dbReference>
<dbReference type="InterPro" id="IPR000683">
    <property type="entry name" value="Gfo/Idh/MocA-like_OxRdtase_N"/>
</dbReference>
<dbReference type="InterPro" id="IPR043906">
    <property type="entry name" value="Gfo/Idh/MocA_OxRdtase_bact_C"/>
</dbReference>
<accession>A0A8J2XS50</accession>
<dbReference type="InterPro" id="IPR036291">
    <property type="entry name" value="NAD(P)-bd_dom_sf"/>
</dbReference>
<dbReference type="Pfam" id="PF19051">
    <property type="entry name" value="GFO_IDH_MocA_C2"/>
    <property type="match status" value="1"/>
</dbReference>
<evidence type="ECO:0000259" key="1">
    <source>
        <dbReference type="Pfam" id="PF01408"/>
    </source>
</evidence>
<dbReference type="PANTHER" id="PTHR43818:SF5">
    <property type="entry name" value="OXIDOREDUCTASE FAMILY PROTEIN"/>
    <property type="match status" value="1"/>
</dbReference>
<gene>
    <name evidence="3" type="ORF">GCM10011511_14610</name>
</gene>
<dbReference type="AlphaFoldDB" id="A0A8J2XS50"/>
<dbReference type="GO" id="GO:0000166">
    <property type="term" value="F:nucleotide binding"/>
    <property type="evidence" value="ECO:0007669"/>
    <property type="project" value="InterPro"/>
</dbReference>
<dbReference type="Proteomes" id="UP000607559">
    <property type="component" value="Unassembled WGS sequence"/>
</dbReference>
<proteinExistence type="predicted"/>
<dbReference type="InterPro" id="IPR050463">
    <property type="entry name" value="Gfo/Idh/MocA_oxidrdct_glycsds"/>
</dbReference>
<dbReference type="SUPFAM" id="SSF51735">
    <property type="entry name" value="NAD(P)-binding Rossmann-fold domains"/>
    <property type="match status" value="1"/>
</dbReference>
<dbReference type="PROSITE" id="PS51318">
    <property type="entry name" value="TAT"/>
    <property type="match status" value="1"/>
</dbReference>